<evidence type="ECO:0000313" key="1">
    <source>
        <dbReference type="EMBL" id="QDB74031.1"/>
    </source>
</evidence>
<gene>
    <name evidence="1" type="ORF">2L372D_117</name>
</gene>
<accession>A0A4Y5TX79</accession>
<protein>
    <submittedName>
        <fullName evidence="1">Uncharacterized protein</fullName>
    </submittedName>
</protein>
<name>A0A4Y5TX79_9CAUD</name>
<proteinExistence type="predicted"/>
<organism evidence="1 2">
    <name type="scientific">Aeromonas phage 2L372D</name>
    <dbReference type="NCBI Taxonomy" id="2588097"/>
    <lineage>
        <taxon>Viruses</taxon>
        <taxon>Duplodnaviria</taxon>
        <taxon>Heunggongvirae</taxon>
        <taxon>Uroviricota</taxon>
        <taxon>Caudoviricetes</taxon>
        <taxon>Plateaulakevirus</taxon>
        <taxon>Plateaulakevirus pv2L372D</taxon>
    </lineage>
</organism>
<dbReference type="Proteomes" id="UP000316128">
    <property type="component" value="Segment"/>
</dbReference>
<keyword evidence="2" id="KW-1185">Reference proteome</keyword>
<dbReference type="EMBL" id="MK804893">
    <property type="protein sequence ID" value="QDB74031.1"/>
    <property type="molecule type" value="Genomic_DNA"/>
</dbReference>
<reference evidence="1 2" key="1">
    <citation type="submission" date="2019-04" db="EMBL/GenBank/DDBJ databases">
        <title>Nine Novel Phages from a Plateau Lake in Southwest China Provide Insights into Aeromonas Phage Diversity.</title>
        <authorList>
            <person name="Xiao W."/>
            <person name="Bai M."/>
            <person name="Wang Y."/>
            <person name="Cui X."/>
        </authorList>
    </citation>
    <scope>NUCLEOTIDE SEQUENCE [LARGE SCALE GENOMIC DNA]</scope>
</reference>
<sequence>MRIHKGKPVFSYKDTYSLDNTLSTIILAGLVKFRDTLKERDINGKAYGVPIFDDNYDDGPQSDKWFEILDKMIFAFDDKNEPDVSSYKIGFELSSDKSEGFCLVSNQEGYDKYRKDMEDWDKKKREGLDLFAKHYNNLWW</sequence>
<evidence type="ECO:0000313" key="2">
    <source>
        <dbReference type="Proteomes" id="UP000316128"/>
    </source>
</evidence>